<sequence length="178" mass="19423">MKNASYIIRPENNTDVTGIRELNVLAFDNGENEASLVELIRESEQFVPKLSLVAAKEDGEIIGHILFSVIHLVTQHGTFPTIGLAPMAVKPDYQYSGIGSALVSEGIKACKDLGYEHVFVLGHPNFYPRFGFTPASQFGIKAPFPVPDEVFMALELKKGSLTALQGQIEYPPAFNAVS</sequence>
<gene>
    <name evidence="2" type="ORF">RH061_09180</name>
</gene>
<dbReference type="InterPro" id="IPR050276">
    <property type="entry name" value="MshD_Acetyltransferase"/>
</dbReference>
<evidence type="ECO:0000259" key="1">
    <source>
        <dbReference type="PROSITE" id="PS51186"/>
    </source>
</evidence>
<proteinExistence type="predicted"/>
<dbReference type="InterPro" id="IPR016181">
    <property type="entry name" value="Acyl_CoA_acyltransferase"/>
</dbReference>
<dbReference type="RefSeq" id="WP_311075560.1">
    <property type="nucleotide sequence ID" value="NZ_CP134494.1"/>
</dbReference>
<protein>
    <submittedName>
        <fullName evidence="2">N-acetyltransferase</fullName>
        <ecNumber evidence="2">2.3.1.-</ecNumber>
    </submittedName>
</protein>
<reference evidence="2 3" key="1">
    <citation type="submission" date="2023-09" db="EMBL/GenBank/DDBJ databases">
        <title>Microbial mechanism of fulvic acid promoting antimony reduction mineralization in rice fields.</title>
        <authorList>
            <person name="Chen G."/>
            <person name="Lan J."/>
        </authorList>
    </citation>
    <scope>NUCLEOTIDE SEQUENCE [LARGE SCALE GENOMIC DNA]</scope>
    <source>
        <strain evidence="2 3">PS1</strain>
    </source>
</reference>
<dbReference type="Gene3D" id="3.40.630.30">
    <property type="match status" value="1"/>
</dbReference>
<organism evidence="2 3">
    <name type="scientific">Mesobacillus jeotgali</name>
    <dbReference type="NCBI Taxonomy" id="129985"/>
    <lineage>
        <taxon>Bacteria</taxon>
        <taxon>Bacillati</taxon>
        <taxon>Bacillota</taxon>
        <taxon>Bacilli</taxon>
        <taxon>Bacillales</taxon>
        <taxon>Bacillaceae</taxon>
        <taxon>Mesobacillus</taxon>
    </lineage>
</organism>
<keyword evidence="2" id="KW-0012">Acyltransferase</keyword>
<dbReference type="PANTHER" id="PTHR43617:SF2">
    <property type="entry name" value="UPF0039 PROTEIN SLL0451"/>
    <property type="match status" value="1"/>
</dbReference>
<accession>A0ABY9VP32</accession>
<dbReference type="EMBL" id="CP134494">
    <property type="protein sequence ID" value="WNF24637.1"/>
    <property type="molecule type" value="Genomic_DNA"/>
</dbReference>
<dbReference type="GO" id="GO:0016746">
    <property type="term" value="F:acyltransferase activity"/>
    <property type="evidence" value="ECO:0007669"/>
    <property type="project" value="UniProtKB-KW"/>
</dbReference>
<dbReference type="PANTHER" id="PTHR43617">
    <property type="entry name" value="L-AMINO ACID N-ACETYLTRANSFERASE"/>
    <property type="match status" value="1"/>
</dbReference>
<dbReference type="SUPFAM" id="SSF55729">
    <property type="entry name" value="Acyl-CoA N-acyltransferases (Nat)"/>
    <property type="match status" value="1"/>
</dbReference>
<keyword evidence="3" id="KW-1185">Reference proteome</keyword>
<dbReference type="EC" id="2.3.1.-" evidence="2"/>
<dbReference type="Pfam" id="PF00583">
    <property type="entry name" value="Acetyltransf_1"/>
    <property type="match status" value="1"/>
</dbReference>
<feature type="domain" description="N-acetyltransferase" evidence="1">
    <location>
        <begin position="6"/>
        <end position="157"/>
    </location>
</feature>
<dbReference type="PROSITE" id="PS51186">
    <property type="entry name" value="GNAT"/>
    <property type="match status" value="1"/>
</dbReference>
<dbReference type="Proteomes" id="UP001303324">
    <property type="component" value="Chromosome"/>
</dbReference>
<keyword evidence="2" id="KW-0808">Transferase</keyword>
<name>A0ABY9VP32_9BACI</name>
<evidence type="ECO:0000313" key="3">
    <source>
        <dbReference type="Proteomes" id="UP001303324"/>
    </source>
</evidence>
<dbReference type="InterPro" id="IPR000182">
    <property type="entry name" value="GNAT_dom"/>
</dbReference>
<dbReference type="CDD" id="cd04301">
    <property type="entry name" value="NAT_SF"/>
    <property type="match status" value="1"/>
</dbReference>
<evidence type="ECO:0000313" key="2">
    <source>
        <dbReference type="EMBL" id="WNF24637.1"/>
    </source>
</evidence>